<reference evidence="1 2" key="1">
    <citation type="submission" date="2015-05" db="EMBL/GenBank/DDBJ databases">
        <title>Comparison of genome.</title>
        <authorList>
            <person name="Zheng Z."/>
            <person name="Sun M."/>
        </authorList>
    </citation>
    <scope>NUCLEOTIDE SEQUENCE [LARGE SCALE GENOMIC DNA]</scope>
    <source>
        <strain evidence="1 2">G25-74</strain>
    </source>
</reference>
<dbReference type="OrthoDB" id="9956028at2"/>
<organism evidence="1 2">
    <name type="scientific">Lederbergia galactosidilytica</name>
    <dbReference type="NCBI Taxonomy" id="217031"/>
    <lineage>
        <taxon>Bacteria</taxon>
        <taxon>Bacillati</taxon>
        <taxon>Bacillota</taxon>
        <taxon>Bacilli</taxon>
        <taxon>Bacillales</taxon>
        <taxon>Bacillaceae</taxon>
        <taxon>Lederbergia</taxon>
    </lineage>
</organism>
<sequence length="86" mass="10388">MTEEQLERANKLKRDIDKLSSFIFMAIRDGFWEKITYKRELRIFTTVIPFLEEKEEGYILSKELTFKILGVLKDQVSEWEKELKNI</sequence>
<keyword evidence="2" id="KW-1185">Reference proteome</keyword>
<dbReference type="AlphaFoldDB" id="A0A177ZQ01"/>
<name>A0A177ZQ01_9BACI</name>
<accession>A0A177ZQ01</accession>
<comment type="caution">
    <text evidence="1">The sequence shown here is derived from an EMBL/GenBank/DDBJ whole genome shotgun (WGS) entry which is preliminary data.</text>
</comment>
<evidence type="ECO:0000313" key="1">
    <source>
        <dbReference type="EMBL" id="OAK70081.1"/>
    </source>
</evidence>
<protein>
    <submittedName>
        <fullName evidence="1">Uncharacterized protein</fullName>
    </submittedName>
</protein>
<dbReference type="Proteomes" id="UP000077881">
    <property type="component" value="Unassembled WGS sequence"/>
</dbReference>
<dbReference type="RefSeq" id="WP_064468273.1">
    <property type="nucleotide sequence ID" value="NZ_LDJR01000052.1"/>
</dbReference>
<dbReference type="EMBL" id="LDJR01000052">
    <property type="protein sequence ID" value="OAK70081.1"/>
    <property type="molecule type" value="Genomic_DNA"/>
</dbReference>
<dbReference type="PATRIC" id="fig|217031.6.peg.2786"/>
<evidence type="ECO:0000313" key="2">
    <source>
        <dbReference type="Proteomes" id="UP000077881"/>
    </source>
</evidence>
<gene>
    <name evidence="1" type="ORF">ABB05_12935</name>
</gene>
<proteinExistence type="predicted"/>